<dbReference type="PANTHER" id="PTHR37984">
    <property type="entry name" value="PROTEIN CBG26694"/>
    <property type="match status" value="1"/>
</dbReference>
<dbReference type="PANTHER" id="PTHR37984:SF5">
    <property type="entry name" value="PROTEIN NYNRIN-LIKE"/>
    <property type="match status" value="1"/>
</dbReference>
<evidence type="ECO:0000256" key="4">
    <source>
        <dbReference type="ARBA" id="ARBA00039658"/>
    </source>
</evidence>
<dbReference type="InterPro" id="IPR012337">
    <property type="entry name" value="RNaseH-like_sf"/>
</dbReference>
<dbReference type="Gene3D" id="3.10.10.10">
    <property type="entry name" value="HIV Type 1 Reverse Transcriptase, subunit A, domain 1"/>
    <property type="match status" value="1"/>
</dbReference>
<dbReference type="InterPro" id="IPR000477">
    <property type="entry name" value="RT_dom"/>
</dbReference>
<dbReference type="Pfam" id="PF17921">
    <property type="entry name" value="Integrase_H2C2"/>
    <property type="match status" value="1"/>
</dbReference>
<dbReference type="InterPro" id="IPR041588">
    <property type="entry name" value="Integrase_H2C2"/>
</dbReference>
<dbReference type="Pfam" id="PF00665">
    <property type="entry name" value="rve"/>
    <property type="match status" value="1"/>
</dbReference>
<dbReference type="Gene3D" id="3.30.420.10">
    <property type="entry name" value="Ribonuclease H-like superfamily/Ribonuclease H"/>
    <property type="match status" value="2"/>
</dbReference>
<dbReference type="GO" id="GO:0003676">
    <property type="term" value="F:nucleic acid binding"/>
    <property type="evidence" value="ECO:0007669"/>
    <property type="project" value="InterPro"/>
</dbReference>
<reference evidence="8" key="1">
    <citation type="journal article" date="2010" name="Science">
        <title>The genome of the Western clawed frog Xenopus tropicalis.</title>
        <authorList>
            <person name="Hellsten U."/>
            <person name="Harland R.M."/>
            <person name="Gilchrist M.J."/>
            <person name="Hendrix D."/>
            <person name="Jurka J."/>
            <person name="Kapitonov V."/>
            <person name="Ovcharenko I."/>
            <person name="Putnam N.H."/>
            <person name="Shu S."/>
            <person name="Taher L."/>
            <person name="Blitz I.L."/>
            <person name="Blumberg B."/>
            <person name="Dichmann D.S."/>
            <person name="Dubchak I."/>
            <person name="Amaya E."/>
            <person name="Detter J.C."/>
            <person name="Fletcher R."/>
            <person name="Gerhard D.S."/>
            <person name="Goodstein D."/>
            <person name="Graves T."/>
            <person name="Grigoriev I.V."/>
            <person name="Grimwood J."/>
            <person name="Kawashima T."/>
            <person name="Lindquist E."/>
            <person name="Lucas S.M."/>
            <person name="Mead P.E."/>
            <person name="Mitros T."/>
            <person name="Ogino H."/>
            <person name="Ohta Y."/>
            <person name="Poliakov A.V."/>
            <person name="Pollet N."/>
            <person name="Robert J."/>
            <person name="Salamov A."/>
            <person name="Sater A.K."/>
            <person name="Schmutz J."/>
            <person name="Terry A."/>
            <person name="Vize P.D."/>
            <person name="Warren W.C."/>
            <person name="Wells D."/>
            <person name="Wills A."/>
            <person name="Wilson R.K."/>
            <person name="Zimmerman L.B."/>
            <person name="Zorn A.M."/>
            <person name="Grainger R."/>
            <person name="Grammer T."/>
            <person name="Khokha M.K."/>
            <person name="Richardson P.M."/>
            <person name="Rokhsar D.S."/>
        </authorList>
    </citation>
    <scope>NUCLEOTIDE SEQUENCE [LARGE SCALE GENOMIC DNA]</scope>
    <source>
        <strain evidence="8">Nigerian</strain>
    </source>
</reference>
<dbReference type="Pfam" id="PF00078">
    <property type="entry name" value="RVT_1"/>
    <property type="match status" value="1"/>
</dbReference>
<dbReference type="PROSITE" id="PS50994">
    <property type="entry name" value="INTEGRASE"/>
    <property type="match status" value="1"/>
</dbReference>
<dbReference type="InterPro" id="IPR043128">
    <property type="entry name" value="Rev_trsase/Diguanyl_cyclase"/>
</dbReference>
<dbReference type="Gene3D" id="3.10.20.370">
    <property type="match status" value="1"/>
</dbReference>
<dbReference type="FunCoup" id="A0A803K7H4">
    <property type="interactions" value="67"/>
</dbReference>
<dbReference type="FunFam" id="3.30.70.270:FF:000020">
    <property type="entry name" value="Transposon Tf2-6 polyprotein-like Protein"/>
    <property type="match status" value="1"/>
</dbReference>
<dbReference type="InterPro" id="IPR001584">
    <property type="entry name" value="Integrase_cat-core"/>
</dbReference>
<dbReference type="InterPro" id="IPR050951">
    <property type="entry name" value="Retrovirus_Pol_polyprotein"/>
</dbReference>
<protein>
    <recommendedName>
        <fullName evidence="4">Gypsy retrotransposon integrase-like protein 1</fullName>
        <ecNumber evidence="2">3.1.26.4</ecNumber>
    </recommendedName>
</protein>
<name>A0A803K7H4_XENTR</name>
<evidence type="ECO:0000313" key="8">
    <source>
        <dbReference type="Ensembl" id="ENSXETP00000116211"/>
    </source>
</evidence>
<evidence type="ECO:0000259" key="6">
    <source>
        <dbReference type="PROSITE" id="PS50879"/>
    </source>
</evidence>
<feature type="domain" description="RNase H type-1" evidence="6">
    <location>
        <begin position="568"/>
        <end position="719"/>
    </location>
</feature>
<dbReference type="GO" id="GO:0004523">
    <property type="term" value="F:RNA-DNA hybrid ribonuclease activity"/>
    <property type="evidence" value="ECO:0007669"/>
    <property type="project" value="UniProtKB-EC"/>
</dbReference>
<dbReference type="EC" id="3.1.26.4" evidence="2"/>
<feature type="domain" description="Integrase catalytic" evidence="7">
    <location>
        <begin position="855"/>
        <end position="1014"/>
    </location>
</feature>
<dbReference type="GO" id="GO:0015074">
    <property type="term" value="P:DNA integration"/>
    <property type="evidence" value="ECO:0007669"/>
    <property type="project" value="InterPro"/>
</dbReference>
<sequence>MVSDIPLIIPGFLRTKIDIWYCKGVDSILGTDVMEKRGWIVDLGNRAIWKDAKGKNPVLIDPADFEHVKAICPVNVSTDEFMWPDTGSNLALKELVQRFPGLWAQGKNECGRLKDVLVDIKGPDPPPQRQYRLPPESLDSIAKVISDLEAAGVVRKTNSKCNNPLWPVKKQDGSWRLTIDLRVLNKYTPPSAPIVADIPDIMSKLMANAKFYSKIDIANGYFSIGLTESCQYKFAFTFQNQQYKFLVLPQGLHSSPTWFHRALADVLATFSRPECLLQYVDDILLQTVTEEEHLILLDELFELIYNSGFKMNTRKVVFLKPEVEYLGVQIGPGYRKPLQERMKAISVLPVPATQKALRKFLGIVNFSRDFIESFAEKARPLYDLLKGSESEFGPWTQDHQLAFETLKKELQMAPSLATIDQSAPFALQVHTSEAAVSAVLLQLQGGVWRPVGYFSKVLSPVEKGFDVCTKHLLGVHFAVLASEHIVGFNEICLQTPHTPLKLLLEKGISGVSPQRFSHWLVTLSTKPIKIDQKAKYVLPQLMQYEGHPHECEVNVEDAYLVLFRREANELDEPVFVDGSRFFSEGKYYTGYSIWYPNRNVSVKHKLPGHYSAQRAEIEAVKTVLTNEGNERKHPLVIYSDSSYVVRSLTDYLVIWQRRGFVDASNKILTQKETLEAVFDLATQTPALHAVVKVPAHRKGEDPISAGNAMADALAKEAALTGDMVIPSEAKIMLPVRKTDTQLPSFSEEQAKDQNLVDLRVNLTFPFVHENGVLCYDLDGKLCPVVPEHLQVPFTKYNHESLGHIGQQRLYEVLQDKFYWKKMKDTVEQVVSSCLICAQVNPRPKGQKVPLQHLAPADGPWSALQIDYIGPLQSGRYGLKYALVVVDIFSKWVEVIPVKRDDALTTAKVLWEHIFSRWGFPQILESDRGTHFTGQVMQATCAILGIKQRFHFVYHPISAGIVERMNRTLKSRILKMLLDKGNTWVEALPAVLMSIRGTTSSATQYTPFELMTGRKMCLTFPGEPKLSTPQKDAIAKSQWLQLLQNNLETILPHAASKMQKMTPPDFSKFKKGGMVMIKTFRKIGSWQSNWEGPFNILNTMGQVMVQVQRPPDSKQNKRRQQVFWVHADQCKLYVPTQ</sequence>
<evidence type="ECO:0000256" key="2">
    <source>
        <dbReference type="ARBA" id="ARBA00012180"/>
    </source>
</evidence>
<evidence type="ECO:0000256" key="3">
    <source>
        <dbReference type="ARBA" id="ARBA00023268"/>
    </source>
</evidence>
<accession>A0A803K7H4</accession>
<evidence type="ECO:0000256" key="1">
    <source>
        <dbReference type="ARBA" id="ARBA00010879"/>
    </source>
</evidence>
<dbReference type="InterPro" id="IPR043502">
    <property type="entry name" value="DNA/RNA_pol_sf"/>
</dbReference>
<dbReference type="AlphaFoldDB" id="A0A803K7H4"/>
<dbReference type="SUPFAM" id="SSF53098">
    <property type="entry name" value="Ribonuclease H-like"/>
    <property type="match status" value="2"/>
</dbReference>
<feature type="domain" description="Reverse transcriptase" evidence="5">
    <location>
        <begin position="149"/>
        <end position="330"/>
    </location>
</feature>
<dbReference type="PROSITE" id="PS50879">
    <property type="entry name" value="RNASE_H_1"/>
    <property type="match status" value="1"/>
</dbReference>
<dbReference type="SUPFAM" id="SSF56672">
    <property type="entry name" value="DNA/RNA polymerases"/>
    <property type="match status" value="1"/>
</dbReference>
<dbReference type="InterPro" id="IPR041577">
    <property type="entry name" value="RT_RNaseH_2"/>
</dbReference>
<evidence type="ECO:0000259" key="5">
    <source>
        <dbReference type="PROSITE" id="PS50878"/>
    </source>
</evidence>
<reference evidence="8" key="2">
    <citation type="submission" date="2021-03" db="UniProtKB">
        <authorList>
            <consortium name="Ensembl"/>
        </authorList>
    </citation>
    <scope>IDENTIFICATION</scope>
</reference>
<dbReference type="Gene3D" id="3.30.70.270">
    <property type="match status" value="2"/>
</dbReference>
<dbReference type="FunFam" id="3.30.420.10:FF:000032">
    <property type="entry name" value="Retrovirus-related Pol polyprotein from transposon 297-like Protein"/>
    <property type="match status" value="1"/>
</dbReference>
<dbReference type="GeneTree" id="ENSGT00940000160750"/>
<proteinExistence type="inferred from homology"/>
<organism evidence="8">
    <name type="scientific">Xenopus tropicalis</name>
    <name type="common">Western clawed frog</name>
    <name type="synonym">Silurana tropicalis</name>
    <dbReference type="NCBI Taxonomy" id="8364"/>
    <lineage>
        <taxon>Eukaryota</taxon>
        <taxon>Metazoa</taxon>
        <taxon>Chordata</taxon>
        <taxon>Craniata</taxon>
        <taxon>Vertebrata</taxon>
        <taxon>Euteleostomi</taxon>
        <taxon>Amphibia</taxon>
        <taxon>Batrachia</taxon>
        <taxon>Anura</taxon>
        <taxon>Pipoidea</taxon>
        <taxon>Pipidae</taxon>
        <taxon>Xenopodinae</taxon>
        <taxon>Xenopus</taxon>
        <taxon>Silurana</taxon>
    </lineage>
</organism>
<dbReference type="Gene3D" id="1.10.340.70">
    <property type="match status" value="1"/>
</dbReference>
<dbReference type="InterPro" id="IPR002156">
    <property type="entry name" value="RNaseH_domain"/>
</dbReference>
<dbReference type="Gene3D" id="2.30.30.850">
    <property type="match status" value="1"/>
</dbReference>
<dbReference type="InParanoid" id="A0A803K7H4"/>
<dbReference type="PROSITE" id="PS50878">
    <property type="entry name" value="RT_POL"/>
    <property type="match status" value="1"/>
</dbReference>
<dbReference type="Pfam" id="PF00075">
    <property type="entry name" value="RNase_H"/>
    <property type="match status" value="1"/>
</dbReference>
<evidence type="ECO:0000259" key="7">
    <source>
        <dbReference type="PROSITE" id="PS50994"/>
    </source>
</evidence>
<keyword evidence="3" id="KW-0511">Multifunctional enzyme</keyword>
<dbReference type="Ensembl" id="ENSXETT00000123017">
    <property type="protein sequence ID" value="ENSXETP00000116211"/>
    <property type="gene ID" value="ENSXETG00000046741"/>
</dbReference>
<comment type="similarity">
    <text evidence="1">Belongs to the beta type-B retroviral polymerase family. HERV class-II K(HML-2) pol subfamily.</text>
</comment>
<dbReference type="Pfam" id="PF17919">
    <property type="entry name" value="RT_RNaseH_2"/>
    <property type="match status" value="1"/>
</dbReference>
<dbReference type="InterPro" id="IPR036397">
    <property type="entry name" value="RNaseH_sf"/>
</dbReference>